<dbReference type="RefSeq" id="WP_036718404.1">
    <property type="nucleotide sequence ID" value="NZ_JRKS01000016.1"/>
</dbReference>
<dbReference type="Proteomes" id="UP000029917">
    <property type="component" value="Unassembled WGS sequence"/>
</dbReference>
<organism evidence="2 3">
    <name type="scientific">Paracoccus sphaerophysae</name>
    <dbReference type="NCBI Taxonomy" id="690417"/>
    <lineage>
        <taxon>Bacteria</taxon>
        <taxon>Pseudomonadati</taxon>
        <taxon>Pseudomonadota</taxon>
        <taxon>Alphaproteobacteria</taxon>
        <taxon>Rhodobacterales</taxon>
        <taxon>Paracoccaceae</taxon>
        <taxon>Paracoccus</taxon>
    </lineage>
</organism>
<protein>
    <submittedName>
        <fullName evidence="2">NADPH-dependent FMN reductase</fullName>
    </submittedName>
</protein>
<evidence type="ECO:0000313" key="2">
    <source>
        <dbReference type="EMBL" id="KGJ07819.1"/>
    </source>
</evidence>
<dbReference type="PANTHER" id="PTHR30543">
    <property type="entry name" value="CHROMATE REDUCTASE"/>
    <property type="match status" value="1"/>
</dbReference>
<reference evidence="2 3" key="2">
    <citation type="submission" date="2014-10" db="EMBL/GenBank/DDBJ databases">
        <title>Paracoccus sanguinis sp. nov., isolated from clinical specimens of New York State patients.</title>
        <authorList>
            <person name="Mingle L.A."/>
            <person name="Cole J.A."/>
            <person name="Lapierre P."/>
            <person name="Musser K.A."/>
        </authorList>
    </citation>
    <scope>NUCLEOTIDE SEQUENCE [LARGE SCALE GENOMIC DNA]</scope>
    <source>
        <strain evidence="2 3">HAMBI 3106</strain>
    </source>
</reference>
<dbReference type="AlphaFoldDB" id="A0A099FB83"/>
<dbReference type="InterPro" id="IPR029039">
    <property type="entry name" value="Flavoprotein-like_sf"/>
</dbReference>
<dbReference type="OrthoDB" id="9812295at2"/>
<dbReference type="InterPro" id="IPR050712">
    <property type="entry name" value="NAD(P)H-dep_reductase"/>
</dbReference>
<sequence>MPSSFPRVAVLVGSLRAGSVNRRLARALAALAADRLAFAFVEIGDLPLYNDDLWTDAGGPAPVERFKAQVAAADAVLLVTPEYNRAVPGLLGNALDWGSRPQGKSSWAGKAAACIGASPGAIGTAAAQVHLKAQMVTLGMIVMGHPEFYLSFKPEDFGPDGTVVNDQTAAFMNAYADAFARHVARLSSGK</sequence>
<dbReference type="SUPFAM" id="SSF52218">
    <property type="entry name" value="Flavoproteins"/>
    <property type="match status" value="1"/>
</dbReference>
<dbReference type="PANTHER" id="PTHR30543:SF21">
    <property type="entry name" value="NAD(P)H-DEPENDENT FMN REDUCTASE LOT6"/>
    <property type="match status" value="1"/>
</dbReference>
<dbReference type="GO" id="GO:0010181">
    <property type="term" value="F:FMN binding"/>
    <property type="evidence" value="ECO:0007669"/>
    <property type="project" value="TreeGrafter"/>
</dbReference>
<dbReference type="EMBL" id="JRKS01000016">
    <property type="protein sequence ID" value="KGJ07819.1"/>
    <property type="molecule type" value="Genomic_DNA"/>
</dbReference>
<dbReference type="Gene3D" id="3.40.50.360">
    <property type="match status" value="1"/>
</dbReference>
<comment type="caution">
    <text evidence="2">The sequence shown here is derived from an EMBL/GenBank/DDBJ whole genome shotgun (WGS) entry which is preliminary data.</text>
</comment>
<evidence type="ECO:0000313" key="3">
    <source>
        <dbReference type="Proteomes" id="UP000029917"/>
    </source>
</evidence>
<dbReference type="Pfam" id="PF03358">
    <property type="entry name" value="FMN_red"/>
    <property type="match status" value="1"/>
</dbReference>
<accession>A0A099FB83</accession>
<name>A0A099FB83_9RHOB</name>
<dbReference type="STRING" id="690417.IC63_07200"/>
<dbReference type="GO" id="GO:0016491">
    <property type="term" value="F:oxidoreductase activity"/>
    <property type="evidence" value="ECO:0007669"/>
    <property type="project" value="InterPro"/>
</dbReference>
<dbReference type="GO" id="GO:0005829">
    <property type="term" value="C:cytosol"/>
    <property type="evidence" value="ECO:0007669"/>
    <property type="project" value="TreeGrafter"/>
</dbReference>
<reference evidence="2 3" key="1">
    <citation type="submission" date="2014-09" db="EMBL/GenBank/DDBJ databases">
        <authorList>
            <person name="McGinnis J.M."/>
            <person name="Wolfgang W.J."/>
        </authorList>
    </citation>
    <scope>NUCLEOTIDE SEQUENCE [LARGE SCALE GENOMIC DNA]</scope>
    <source>
        <strain evidence="2 3">HAMBI 3106</strain>
    </source>
</reference>
<dbReference type="InterPro" id="IPR005025">
    <property type="entry name" value="FMN_Rdtase-like_dom"/>
</dbReference>
<proteinExistence type="predicted"/>
<gene>
    <name evidence="2" type="ORF">IC63_07200</name>
</gene>
<evidence type="ECO:0000259" key="1">
    <source>
        <dbReference type="Pfam" id="PF03358"/>
    </source>
</evidence>
<keyword evidence="3" id="KW-1185">Reference proteome</keyword>
<feature type="domain" description="NADPH-dependent FMN reductase-like" evidence="1">
    <location>
        <begin position="6"/>
        <end position="153"/>
    </location>
</feature>